<gene>
    <name evidence="8" type="ORF">ACFO1V_09805</name>
</gene>
<evidence type="ECO:0000259" key="6">
    <source>
        <dbReference type="PROSITE" id="PS51371"/>
    </source>
</evidence>
<evidence type="ECO:0000313" key="8">
    <source>
        <dbReference type="EMBL" id="MFC4625506.1"/>
    </source>
</evidence>
<comment type="similarity">
    <text evidence="1 4">Belongs to the SIS family. GutQ/KpsF subfamily.</text>
</comment>
<dbReference type="Gene3D" id="3.40.50.10490">
    <property type="entry name" value="Glucose-6-phosphate isomerase like protein, domain 1"/>
    <property type="match status" value="1"/>
</dbReference>
<dbReference type="SUPFAM" id="SSF54631">
    <property type="entry name" value="CBS-domain pair"/>
    <property type="match status" value="1"/>
</dbReference>
<dbReference type="Pfam" id="PF00571">
    <property type="entry name" value="CBS"/>
    <property type="match status" value="2"/>
</dbReference>
<dbReference type="InterPro" id="IPR050986">
    <property type="entry name" value="GutQ/KpsF_isomerases"/>
</dbReference>
<keyword evidence="2" id="KW-0677">Repeat</keyword>
<feature type="domain" description="CBS" evidence="6">
    <location>
        <begin position="282"/>
        <end position="333"/>
    </location>
</feature>
<dbReference type="RefSeq" id="WP_374834570.1">
    <property type="nucleotide sequence ID" value="NZ_JBHEEZ010000059.1"/>
</dbReference>
<evidence type="ECO:0000256" key="3">
    <source>
        <dbReference type="ARBA" id="ARBA00023122"/>
    </source>
</evidence>
<dbReference type="InterPro" id="IPR004800">
    <property type="entry name" value="KdsD/KpsF-type"/>
</dbReference>
<dbReference type="SMART" id="SM00116">
    <property type="entry name" value="CBS"/>
    <property type="match status" value="2"/>
</dbReference>
<dbReference type="PIRSF" id="PIRSF004692">
    <property type="entry name" value="KdsD_KpsF"/>
    <property type="match status" value="1"/>
</dbReference>
<comment type="caution">
    <text evidence="8">The sequence shown here is derived from an EMBL/GenBank/DDBJ whole genome shotgun (WGS) entry which is preliminary data.</text>
</comment>
<evidence type="ECO:0000259" key="7">
    <source>
        <dbReference type="PROSITE" id="PS51464"/>
    </source>
</evidence>
<dbReference type="InterPro" id="IPR046348">
    <property type="entry name" value="SIS_dom_sf"/>
</dbReference>
<dbReference type="InterPro" id="IPR000644">
    <property type="entry name" value="CBS_dom"/>
</dbReference>
<dbReference type="CDD" id="cd05014">
    <property type="entry name" value="SIS_Kpsf"/>
    <property type="match status" value="1"/>
</dbReference>
<sequence>MKQPTNTSHCVDADAAIDAGLRTIRTENAGLLVLEKALTNGLSGPFVEAVRTIVGARGRLVVTGVGKSGHIGSKLAATFASTGTAAFFVHAAEANHGDLGMISRDDVILAISWSGETAELKGIVNYSQRFRIPLIAITSREDSALGRAANIVLLLPKADEACPHGLAPTTSTMMQLAIGDALAIALLEARGFSPSDFKTFHPGGSLGASLTYIREIMHRGDRLPVVTVGTSMPEAMAVQSHKRFGCVAVVDGDGKLAGIITDGDLARNLHRNLSQLTVDDVMTRDPKTVPPTMLVGAAMRMLEDHHISVLLVVEDEKPVGLVHFHDLLRIGAV</sequence>
<dbReference type="InterPro" id="IPR046342">
    <property type="entry name" value="CBS_dom_sf"/>
</dbReference>
<dbReference type="EMBL" id="JBHSEL010000091">
    <property type="protein sequence ID" value="MFC4625506.1"/>
    <property type="molecule type" value="Genomic_DNA"/>
</dbReference>
<dbReference type="PROSITE" id="PS51371">
    <property type="entry name" value="CBS"/>
    <property type="match status" value="2"/>
</dbReference>
<dbReference type="PANTHER" id="PTHR42745">
    <property type="match status" value="1"/>
</dbReference>
<feature type="domain" description="SIS" evidence="7">
    <location>
        <begin position="49"/>
        <end position="192"/>
    </location>
</feature>
<evidence type="ECO:0000256" key="1">
    <source>
        <dbReference type="ARBA" id="ARBA00008165"/>
    </source>
</evidence>
<protein>
    <submittedName>
        <fullName evidence="8">SIS domain-containing protein</fullName>
    </submittedName>
</protein>
<keyword evidence="9" id="KW-1185">Reference proteome</keyword>
<dbReference type="Proteomes" id="UP001596042">
    <property type="component" value="Unassembled WGS sequence"/>
</dbReference>
<feature type="domain" description="CBS" evidence="6">
    <location>
        <begin position="217"/>
        <end position="276"/>
    </location>
</feature>
<dbReference type="SUPFAM" id="SSF53697">
    <property type="entry name" value="SIS domain"/>
    <property type="match status" value="1"/>
</dbReference>
<organism evidence="8 9">
    <name type="scientific">Daeguia caeni</name>
    <dbReference type="NCBI Taxonomy" id="439612"/>
    <lineage>
        <taxon>Bacteria</taxon>
        <taxon>Pseudomonadati</taxon>
        <taxon>Pseudomonadota</taxon>
        <taxon>Alphaproteobacteria</taxon>
        <taxon>Hyphomicrobiales</taxon>
        <taxon>Brucellaceae</taxon>
        <taxon>Daeguia</taxon>
    </lineage>
</organism>
<dbReference type="Pfam" id="PF01380">
    <property type="entry name" value="SIS"/>
    <property type="match status" value="1"/>
</dbReference>
<proteinExistence type="inferred from homology"/>
<evidence type="ECO:0000256" key="5">
    <source>
        <dbReference type="PROSITE-ProRule" id="PRU00703"/>
    </source>
</evidence>
<dbReference type="Gene3D" id="3.10.580.10">
    <property type="entry name" value="CBS-domain"/>
    <property type="match status" value="1"/>
</dbReference>
<name>A0ABV9H7G1_9HYPH</name>
<dbReference type="CDD" id="cd04604">
    <property type="entry name" value="CBS_pair_SIS_assoc"/>
    <property type="match status" value="1"/>
</dbReference>
<dbReference type="NCBIfam" id="TIGR00393">
    <property type="entry name" value="kpsF"/>
    <property type="match status" value="1"/>
</dbReference>
<dbReference type="InterPro" id="IPR001347">
    <property type="entry name" value="SIS_dom"/>
</dbReference>
<dbReference type="PROSITE" id="PS51464">
    <property type="entry name" value="SIS"/>
    <property type="match status" value="1"/>
</dbReference>
<reference evidence="9" key="1">
    <citation type="journal article" date="2019" name="Int. J. Syst. Evol. Microbiol.">
        <title>The Global Catalogue of Microorganisms (GCM) 10K type strain sequencing project: providing services to taxonomists for standard genome sequencing and annotation.</title>
        <authorList>
            <consortium name="The Broad Institute Genomics Platform"/>
            <consortium name="The Broad Institute Genome Sequencing Center for Infectious Disease"/>
            <person name="Wu L."/>
            <person name="Ma J."/>
        </authorList>
    </citation>
    <scope>NUCLEOTIDE SEQUENCE [LARGE SCALE GENOMIC DNA]</scope>
    <source>
        <strain evidence="9">CGMCC 1.15731</strain>
    </source>
</reference>
<dbReference type="PANTHER" id="PTHR42745:SF1">
    <property type="entry name" value="ARABINOSE 5-PHOSPHATE ISOMERASE KDSD"/>
    <property type="match status" value="1"/>
</dbReference>
<evidence type="ECO:0000256" key="4">
    <source>
        <dbReference type="PIRNR" id="PIRNR004692"/>
    </source>
</evidence>
<keyword evidence="3 5" id="KW-0129">CBS domain</keyword>
<dbReference type="InterPro" id="IPR035474">
    <property type="entry name" value="SIS_Kpsf"/>
</dbReference>
<evidence type="ECO:0000313" key="9">
    <source>
        <dbReference type="Proteomes" id="UP001596042"/>
    </source>
</evidence>
<accession>A0ABV9H7G1</accession>
<evidence type="ECO:0000256" key="2">
    <source>
        <dbReference type="ARBA" id="ARBA00022737"/>
    </source>
</evidence>